<dbReference type="PROSITE" id="PS50882">
    <property type="entry name" value="YTH"/>
    <property type="match status" value="1"/>
</dbReference>
<dbReference type="CDD" id="cd21134">
    <property type="entry name" value="YTH"/>
    <property type="match status" value="1"/>
</dbReference>
<organism evidence="2 3">
    <name type="scientific">[Candida] anglica</name>
    <dbReference type="NCBI Taxonomy" id="148631"/>
    <lineage>
        <taxon>Eukaryota</taxon>
        <taxon>Fungi</taxon>
        <taxon>Dikarya</taxon>
        <taxon>Ascomycota</taxon>
        <taxon>Saccharomycotina</taxon>
        <taxon>Pichiomycetes</taxon>
        <taxon>Debaryomycetaceae</taxon>
        <taxon>Kurtzmaniella</taxon>
    </lineage>
</organism>
<dbReference type="InterPro" id="IPR007275">
    <property type="entry name" value="YTH_domain"/>
</dbReference>
<dbReference type="Proteomes" id="UP001497600">
    <property type="component" value="Chromosome G"/>
</dbReference>
<evidence type="ECO:0000313" key="2">
    <source>
        <dbReference type="EMBL" id="CAK7917208.1"/>
    </source>
</evidence>
<proteinExistence type="predicted"/>
<gene>
    <name evidence="2" type="ORF">CAAN4_G07404</name>
</gene>
<evidence type="ECO:0000313" key="3">
    <source>
        <dbReference type="Proteomes" id="UP001497600"/>
    </source>
</evidence>
<reference evidence="2 3" key="1">
    <citation type="submission" date="2024-01" db="EMBL/GenBank/DDBJ databases">
        <authorList>
            <consortium name="Genoscope - CEA"/>
            <person name="William W."/>
        </authorList>
    </citation>
    <scope>NUCLEOTIDE SEQUENCE [LARGE SCALE GENOMIC DNA]</scope>
    <source>
        <strain evidence="2 3">29B2s-10</strain>
    </source>
</reference>
<dbReference type="Gene3D" id="3.10.590.10">
    <property type="entry name" value="ph1033 like domains"/>
    <property type="match status" value="1"/>
</dbReference>
<feature type="domain" description="YTH" evidence="1">
    <location>
        <begin position="71"/>
        <end position="203"/>
    </location>
</feature>
<dbReference type="EMBL" id="OZ004259">
    <property type="protein sequence ID" value="CAK7917208.1"/>
    <property type="molecule type" value="Genomic_DNA"/>
</dbReference>
<accession>A0ABP0EK80</accession>
<protein>
    <recommendedName>
        <fullName evidence="1">YTH domain-containing protein</fullName>
    </recommendedName>
</protein>
<dbReference type="PANTHER" id="PTHR12357">
    <property type="entry name" value="YTH YT521-B HOMOLOGY DOMAIN-CONTAINING"/>
    <property type="match status" value="1"/>
</dbReference>
<keyword evidence="3" id="KW-1185">Reference proteome</keyword>
<evidence type="ECO:0000259" key="1">
    <source>
        <dbReference type="PROSITE" id="PS50882"/>
    </source>
</evidence>
<dbReference type="InterPro" id="IPR045168">
    <property type="entry name" value="YTH_prot"/>
</dbReference>
<name>A0ABP0EK80_9ASCO</name>
<sequence>MNRIQVGTNKKTDPSGYQPNTFVLSRYCSKRSLVTLQSMGISLSITTPRNIWSMNPSFSPISTTPMSYSNSKFFVIKSYNLQDVRSSYHHKIWSSTSFGNQRLNKAFLESERVFLFFSVNGSGHYCGMAEMISRVDFNIASDIWQEKSRWKGVFQIKWLEIKDIPSKNFNHLLVPSNSYKPVTCSRDTQELPMDVGISMMRIFQLYLQQPT</sequence>
<dbReference type="PANTHER" id="PTHR12357:SF89">
    <property type="entry name" value="YTH DOMAIN-CONTAINING FAMILY PROTEIN"/>
    <property type="match status" value="1"/>
</dbReference>
<dbReference type="Pfam" id="PF04146">
    <property type="entry name" value="YTH"/>
    <property type="match status" value="1"/>
</dbReference>